<dbReference type="EMBL" id="BEXD01003724">
    <property type="protein sequence ID" value="GBC01825.1"/>
    <property type="molecule type" value="Genomic_DNA"/>
</dbReference>
<proteinExistence type="predicted"/>
<reference evidence="1 3" key="1">
    <citation type="submission" date="2017-11" db="EMBL/GenBank/DDBJ databases">
        <title>The genome of Rhizophagus clarus HR1 reveals common genetic basis of auxotrophy among arbuscular mycorrhizal fungi.</title>
        <authorList>
            <person name="Kobayashi Y."/>
        </authorList>
    </citation>
    <scope>NUCLEOTIDE SEQUENCE [LARGE SCALE GENOMIC DNA]</scope>
    <source>
        <strain evidence="1 3">HR1</strain>
    </source>
</reference>
<dbReference type="AlphaFoldDB" id="A0A2Z6RU65"/>
<dbReference type="EMBL" id="BLAL01000162">
    <property type="protein sequence ID" value="GES87133.1"/>
    <property type="molecule type" value="Genomic_DNA"/>
</dbReference>
<evidence type="ECO:0000313" key="1">
    <source>
        <dbReference type="EMBL" id="GBC01825.1"/>
    </source>
</evidence>
<accession>A0A2Z6RU65</accession>
<keyword evidence="3" id="KW-1185">Reference proteome</keyword>
<reference evidence="2" key="2">
    <citation type="submission" date="2019-10" db="EMBL/GenBank/DDBJ databases">
        <title>Conservation and host-specific expression of non-tandemly repeated heterogenous ribosome RNA gene in arbuscular mycorrhizal fungi.</title>
        <authorList>
            <person name="Maeda T."/>
            <person name="Kobayashi Y."/>
            <person name="Nakagawa T."/>
            <person name="Ezawa T."/>
            <person name="Yamaguchi K."/>
            <person name="Bino T."/>
            <person name="Nishimoto Y."/>
            <person name="Shigenobu S."/>
            <person name="Kawaguchi M."/>
        </authorList>
    </citation>
    <scope>NUCLEOTIDE SEQUENCE</scope>
    <source>
        <strain evidence="2">HR1</strain>
    </source>
</reference>
<evidence type="ECO:0000313" key="3">
    <source>
        <dbReference type="Proteomes" id="UP000247702"/>
    </source>
</evidence>
<dbReference type="Proteomes" id="UP000615446">
    <property type="component" value="Unassembled WGS sequence"/>
</dbReference>
<comment type="caution">
    <text evidence="1">The sequence shown here is derived from an EMBL/GenBank/DDBJ whole genome shotgun (WGS) entry which is preliminary data.</text>
</comment>
<organism evidence="1 3">
    <name type="scientific">Rhizophagus clarus</name>
    <dbReference type="NCBI Taxonomy" id="94130"/>
    <lineage>
        <taxon>Eukaryota</taxon>
        <taxon>Fungi</taxon>
        <taxon>Fungi incertae sedis</taxon>
        <taxon>Mucoromycota</taxon>
        <taxon>Glomeromycotina</taxon>
        <taxon>Glomeromycetes</taxon>
        <taxon>Glomerales</taxon>
        <taxon>Glomeraceae</taxon>
        <taxon>Rhizophagus</taxon>
    </lineage>
</organism>
<evidence type="ECO:0000313" key="2">
    <source>
        <dbReference type="EMBL" id="GES87133.1"/>
    </source>
</evidence>
<protein>
    <submittedName>
        <fullName evidence="1">Uncharacterized protein</fullName>
    </submittedName>
</protein>
<gene>
    <name evidence="2" type="ORF">RCL2_001415000</name>
    <name evidence="1" type="ORF">RclHR1_04350001</name>
</gene>
<sequence>MKKEFLLIKSASKIASMSSMIQVTPTSVLKSIPSDCFYDVIVDFFSGLIKRNPSTIFSSIIITNPSAIDEFLNTYKDQVVPIKKLSLGLFQDSYFPIIAQFLATFLNLFLLDDKHQEIFLMDSEICQVLEYTSKQSPDMKDLGDPMHQSGASINFDILDTNSIGSLNDSSGITPLR</sequence>
<dbReference type="Proteomes" id="UP000247702">
    <property type="component" value="Unassembled WGS sequence"/>
</dbReference>
<name>A0A2Z6RU65_9GLOM</name>